<accession>A0ABQ9NRG2</accession>
<dbReference type="Proteomes" id="UP001172684">
    <property type="component" value="Unassembled WGS sequence"/>
</dbReference>
<dbReference type="Pfam" id="PF07985">
    <property type="entry name" value="SRR1"/>
    <property type="match status" value="1"/>
</dbReference>
<name>A0ABQ9NRG2_9PEZI</name>
<feature type="domain" description="SRR1-like" evidence="2">
    <location>
        <begin position="111"/>
        <end position="250"/>
    </location>
</feature>
<dbReference type="InterPro" id="IPR012942">
    <property type="entry name" value="SRR1-like"/>
</dbReference>
<evidence type="ECO:0000313" key="3">
    <source>
        <dbReference type="EMBL" id="KAJ9662582.1"/>
    </source>
</evidence>
<protein>
    <recommendedName>
        <fullName evidence="2">SRR1-like domain-containing protein</fullName>
    </recommendedName>
</protein>
<organism evidence="3 4">
    <name type="scientific">Coniosporium apollinis</name>
    <dbReference type="NCBI Taxonomy" id="61459"/>
    <lineage>
        <taxon>Eukaryota</taxon>
        <taxon>Fungi</taxon>
        <taxon>Dikarya</taxon>
        <taxon>Ascomycota</taxon>
        <taxon>Pezizomycotina</taxon>
        <taxon>Dothideomycetes</taxon>
        <taxon>Dothideomycetes incertae sedis</taxon>
        <taxon>Coniosporium</taxon>
    </lineage>
</organism>
<proteinExistence type="predicted"/>
<dbReference type="PANTHER" id="PTHR42080:SF1">
    <property type="entry name" value="SRR1-LIKE DOMAIN-CONTAINING PROTEIN"/>
    <property type="match status" value="1"/>
</dbReference>
<keyword evidence="4" id="KW-1185">Reference proteome</keyword>
<gene>
    <name evidence="3" type="ORF">H2201_006070</name>
</gene>
<feature type="compositionally biased region" description="Basic residues" evidence="1">
    <location>
        <begin position="1"/>
        <end position="17"/>
    </location>
</feature>
<sequence>MPHTGRKNRKPPPRNRKPTQVALENGWNLITRSKSSARPDMERETLSSKGAPWNVYSEGPTIEGLTLRQLGADFARHEQQYLASNCSQVIRRHIEKVFGRDGHGLHVGPGGRITNAVCLALGSLCCEHYNRNGRFWQLAMFMDIVKQLRQHHNDIDAFIQEPALRPLDVEFLKSLGLTVLEDPAAARVIQRTSFVYAPCMYAPHLLCEILAGKDPALFINPDLAECIKGWQLTAAGDRTEETIRNAQRFEDGWHKERIPEPETSCVPFPSFRIYWKDADPPSSPTAPP</sequence>
<evidence type="ECO:0000313" key="4">
    <source>
        <dbReference type="Proteomes" id="UP001172684"/>
    </source>
</evidence>
<reference evidence="3" key="1">
    <citation type="submission" date="2022-10" db="EMBL/GenBank/DDBJ databases">
        <title>Culturing micro-colonial fungi from biological soil crusts in the Mojave desert and describing Neophaeococcomyces mojavensis, and introducing the new genera and species Taxawa tesnikishii.</title>
        <authorList>
            <person name="Kurbessoian T."/>
            <person name="Stajich J.E."/>
        </authorList>
    </citation>
    <scope>NUCLEOTIDE SEQUENCE</scope>
    <source>
        <strain evidence="3">TK_1</strain>
    </source>
</reference>
<feature type="region of interest" description="Disordered" evidence="1">
    <location>
        <begin position="1"/>
        <end position="23"/>
    </location>
</feature>
<evidence type="ECO:0000259" key="2">
    <source>
        <dbReference type="Pfam" id="PF07985"/>
    </source>
</evidence>
<comment type="caution">
    <text evidence="3">The sequence shown here is derived from an EMBL/GenBank/DDBJ whole genome shotgun (WGS) entry which is preliminary data.</text>
</comment>
<dbReference type="PANTHER" id="PTHR42080">
    <property type="entry name" value="SRR1 DOMAIN-CONTAINING PROTEIN"/>
    <property type="match status" value="1"/>
</dbReference>
<dbReference type="EMBL" id="JAPDRL010000049">
    <property type="protein sequence ID" value="KAJ9662582.1"/>
    <property type="molecule type" value="Genomic_DNA"/>
</dbReference>
<evidence type="ECO:0000256" key="1">
    <source>
        <dbReference type="SAM" id="MobiDB-lite"/>
    </source>
</evidence>